<dbReference type="SMART" id="SM00267">
    <property type="entry name" value="GGDEF"/>
    <property type="match status" value="1"/>
</dbReference>
<reference evidence="6" key="1">
    <citation type="journal article" date="2014" name="Int. J. Syst. Evol. Microbiol.">
        <title>Complete genome sequence of Corynebacterium casei LMG S-19264T (=DSM 44701T), isolated from a smear-ripened cheese.</title>
        <authorList>
            <consortium name="US DOE Joint Genome Institute (JGI-PGF)"/>
            <person name="Walter F."/>
            <person name="Albersmeier A."/>
            <person name="Kalinowski J."/>
            <person name="Ruckert C."/>
        </authorList>
    </citation>
    <scope>NUCLEOTIDE SEQUENCE</scope>
    <source>
        <strain evidence="6">VKM B-2935</strain>
    </source>
</reference>
<dbReference type="InterPro" id="IPR003018">
    <property type="entry name" value="GAF"/>
</dbReference>
<dbReference type="Pfam" id="PF01590">
    <property type="entry name" value="GAF"/>
    <property type="match status" value="1"/>
</dbReference>
<evidence type="ECO:0000313" key="6">
    <source>
        <dbReference type="EMBL" id="GLK90552.1"/>
    </source>
</evidence>
<feature type="domain" description="GGDEF" evidence="5">
    <location>
        <begin position="211"/>
        <end position="343"/>
    </location>
</feature>
<keyword evidence="7" id="KW-1185">Reference proteome</keyword>
<name>A0A9W6NH60_9PSED</name>
<dbReference type="GO" id="GO:0052621">
    <property type="term" value="F:diguanylate cyclase activity"/>
    <property type="evidence" value="ECO:0007669"/>
    <property type="project" value="UniProtKB-EC"/>
</dbReference>
<evidence type="ECO:0000256" key="2">
    <source>
        <dbReference type="ARBA" id="ARBA00004533"/>
    </source>
</evidence>
<accession>A0A9W6NH60</accession>
<dbReference type="InterPro" id="IPR043128">
    <property type="entry name" value="Rev_trsase/Diguanyl_cyclase"/>
</dbReference>
<protein>
    <recommendedName>
        <fullName evidence="3">diguanylate cyclase</fullName>
        <ecNumber evidence="3">2.7.7.65</ecNumber>
    </recommendedName>
</protein>
<evidence type="ECO:0000313" key="7">
    <source>
        <dbReference type="Proteomes" id="UP001143328"/>
    </source>
</evidence>
<dbReference type="RefSeq" id="WP_271196739.1">
    <property type="nucleotide sequence ID" value="NZ_BSFN01000011.1"/>
</dbReference>
<dbReference type="PROSITE" id="PS50887">
    <property type="entry name" value="GGDEF"/>
    <property type="match status" value="1"/>
</dbReference>
<dbReference type="Gene3D" id="3.30.450.40">
    <property type="match status" value="1"/>
</dbReference>
<dbReference type="AlphaFoldDB" id="A0A9W6NH60"/>
<dbReference type="EC" id="2.7.7.65" evidence="3"/>
<dbReference type="Gene3D" id="3.30.70.270">
    <property type="match status" value="1"/>
</dbReference>
<gene>
    <name evidence="6" type="ORF">GCM10017655_36160</name>
</gene>
<dbReference type="Pfam" id="PF00990">
    <property type="entry name" value="GGDEF"/>
    <property type="match status" value="1"/>
</dbReference>
<dbReference type="InterPro" id="IPR050469">
    <property type="entry name" value="Diguanylate_Cyclase"/>
</dbReference>
<proteinExistence type="predicted"/>
<dbReference type="Proteomes" id="UP001143328">
    <property type="component" value="Unassembled WGS sequence"/>
</dbReference>
<reference evidence="6" key="2">
    <citation type="submission" date="2023-01" db="EMBL/GenBank/DDBJ databases">
        <authorList>
            <person name="Sun Q."/>
            <person name="Evtushenko L."/>
        </authorList>
    </citation>
    <scope>NUCLEOTIDE SEQUENCE</scope>
    <source>
        <strain evidence="6">VKM B-2935</strain>
    </source>
</reference>
<sequence length="353" mass="40367">MLSPEIPVNERIRQQVLDNQELLDTPADPYLDVLVKVVGEMFEVKTVLISLVDRDRQWFKARRGLDVPETPRNISFCGHAILQDDLFLVEDTHLDTRFSDNPIVTNPPFLRFYAGQPLYTESGHAIGTLCLLHPKPKHLSSKQKRRLKDMATLAEGYLKLRHMSEHAKELRAALSREQRKAMLDSLTQVWNRAGLEHFLPREQTRAEERDLKLGLLFCDLDYFKRVNDQHGHDAGDKVLWECARRITAAVRPQDIVTRSGGEEFVVLTQVHDEEELRRIGERIRTSVARTPIEAGEVELELTISVGCALADAQENPERALKRADKALYHAKGNGRNRVEFSAYEGKKTYDALN</sequence>
<dbReference type="GO" id="GO:0005886">
    <property type="term" value="C:plasma membrane"/>
    <property type="evidence" value="ECO:0007669"/>
    <property type="project" value="UniProtKB-SubCell"/>
</dbReference>
<dbReference type="EMBL" id="BSFN01000011">
    <property type="protein sequence ID" value="GLK90552.1"/>
    <property type="molecule type" value="Genomic_DNA"/>
</dbReference>
<evidence type="ECO:0000259" key="5">
    <source>
        <dbReference type="PROSITE" id="PS50887"/>
    </source>
</evidence>
<dbReference type="InterPro" id="IPR029016">
    <property type="entry name" value="GAF-like_dom_sf"/>
</dbReference>
<comment type="caution">
    <text evidence="6">The sequence shown here is derived from an EMBL/GenBank/DDBJ whole genome shotgun (WGS) entry which is preliminary data.</text>
</comment>
<dbReference type="CDD" id="cd01949">
    <property type="entry name" value="GGDEF"/>
    <property type="match status" value="1"/>
</dbReference>
<organism evidence="6 7">
    <name type="scientific">Pseudomonas turukhanskensis</name>
    <dbReference type="NCBI Taxonomy" id="1806536"/>
    <lineage>
        <taxon>Bacteria</taxon>
        <taxon>Pseudomonadati</taxon>
        <taxon>Pseudomonadota</taxon>
        <taxon>Gammaproteobacteria</taxon>
        <taxon>Pseudomonadales</taxon>
        <taxon>Pseudomonadaceae</taxon>
        <taxon>Pseudomonas</taxon>
    </lineage>
</organism>
<dbReference type="NCBIfam" id="TIGR00254">
    <property type="entry name" value="GGDEF"/>
    <property type="match status" value="1"/>
</dbReference>
<evidence type="ECO:0000256" key="1">
    <source>
        <dbReference type="ARBA" id="ARBA00001946"/>
    </source>
</evidence>
<dbReference type="PANTHER" id="PTHR45138">
    <property type="entry name" value="REGULATORY COMPONENTS OF SENSORY TRANSDUCTION SYSTEM"/>
    <property type="match status" value="1"/>
</dbReference>
<dbReference type="InterPro" id="IPR000160">
    <property type="entry name" value="GGDEF_dom"/>
</dbReference>
<comment type="catalytic activity">
    <reaction evidence="4">
        <text>2 GTP = 3',3'-c-di-GMP + 2 diphosphate</text>
        <dbReference type="Rhea" id="RHEA:24898"/>
        <dbReference type="ChEBI" id="CHEBI:33019"/>
        <dbReference type="ChEBI" id="CHEBI:37565"/>
        <dbReference type="ChEBI" id="CHEBI:58805"/>
        <dbReference type="EC" id="2.7.7.65"/>
    </reaction>
</comment>
<dbReference type="SUPFAM" id="SSF55781">
    <property type="entry name" value="GAF domain-like"/>
    <property type="match status" value="1"/>
</dbReference>
<evidence type="ECO:0000256" key="4">
    <source>
        <dbReference type="ARBA" id="ARBA00034247"/>
    </source>
</evidence>
<dbReference type="FunFam" id="3.30.70.270:FF:000001">
    <property type="entry name" value="Diguanylate cyclase domain protein"/>
    <property type="match status" value="1"/>
</dbReference>
<dbReference type="InterPro" id="IPR029787">
    <property type="entry name" value="Nucleotide_cyclase"/>
</dbReference>
<dbReference type="SMART" id="SM00065">
    <property type="entry name" value="GAF"/>
    <property type="match status" value="1"/>
</dbReference>
<dbReference type="PANTHER" id="PTHR45138:SF9">
    <property type="entry name" value="DIGUANYLATE CYCLASE DGCM-RELATED"/>
    <property type="match status" value="1"/>
</dbReference>
<comment type="cofactor">
    <cofactor evidence="1">
        <name>Mg(2+)</name>
        <dbReference type="ChEBI" id="CHEBI:18420"/>
    </cofactor>
</comment>
<evidence type="ECO:0000256" key="3">
    <source>
        <dbReference type="ARBA" id="ARBA00012528"/>
    </source>
</evidence>
<comment type="subcellular location">
    <subcellularLocation>
        <location evidence="2">Cell inner membrane</location>
    </subcellularLocation>
</comment>
<dbReference type="SUPFAM" id="SSF55073">
    <property type="entry name" value="Nucleotide cyclase"/>
    <property type="match status" value="1"/>
</dbReference>